<protein>
    <submittedName>
        <fullName evidence="9">Lipoprotein-anchoring transpeptidase ErfK/SrfK</fullName>
    </submittedName>
</protein>
<comment type="similarity">
    <text evidence="2">Belongs to the YkuD family.</text>
</comment>
<evidence type="ECO:0000256" key="2">
    <source>
        <dbReference type="ARBA" id="ARBA00005992"/>
    </source>
</evidence>
<dbReference type="UniPathway" id="UPA00219"/>
<dbReference type="GO" id="GO:0004180">
    <property type="term" value="F:carboxypeptidase activity"/>
    <property type="evidence" value="ECO:0007669"/>
    <property type="project" value="UniProtKB-ARBA"/>
</dbReference>
<dbReference type="GO" id="GO:0071555">
    <property type="term" value="P:cell wall organization"/>
    <property type="evidence" value="ECO:0007669"/>
    <property type="project" value="UniProtKB-UniRule"/>
</dbReference>
<reference evidence="9 10" key="1">
    <citation type="submission" date="2020-08" db="EMBL/GenBank/DDBJ databases">
        <title>Genomic Encyclopedia of Type Strains, Phase IV (KMG-IV): sequencing the most valuable type-strain genomes for metagenomic binning, comparative biology and taxonomic classification.</title>
        <authorList>
            <person name="Goeker M."/>
        </authorList>
    </citation>
    <scope>NUCLEOTIDE SEQUENCE [LARGE SCALE GENOMIC DNA]</scope>
    <source>
        <strain evidence="9 10">DSM 102134</strain>
    </source>
</reference>
<organism evidence="9 10">
    <name type="scientific">Pseudorhizobium flavum</name>
    <dbReference type="NCBI Taxonomy" id="1335061"/>
    <lineage>
        <taxon>Bacteria</taxon>
        <taxon>Pseudomonadati</taxon>
        <taxon>Pseudomonadota</taxon>
        <taxon>Alphaproteobacteria</taxon>
        <taxon>Hyphomicrobiales</taxon>
        <taxon>Rhizobiaceae</taxon>
        <taxon>Rhizobium/Agrobacterium group</taxon>
        <taxon>Pseudorhizobium</taxon>
    </lineage>
</organism>
<evidence type="ECO:0000313" key="9">
    <source>
        <dbReference type="EMBL" id="MBB6178947.1"/>
    </source>
</evidence>
<proteinExistence type="inferred from homology"/>
<keyword evidence="4 7" id="KW-0133">Cell shape</keyword>
<dbReference type="InterPro" id="IPR038063">
    <property type="entry name" value="Transpep_catalytic_dom"/>
</dbReference>
<comment type="pathway">
    <text evidence="1 7">Cell wall biogenesis; peptidoglycan biosynthesis.</text>
</comment>
<evidence type="ECO:0000313" key="10">
    <source>
        <dbReference type="Proteomes" id="UP000535501"/>
    </source>
</evidence>
<sequence length="70" mass="7622">MAQACLYIHENGKGTCHRIDGTPEAFNVGKAVSSGCIRLINQDAIHHHNEVSDGRRIVAIPHPMKHVLVG</sequence>
<feature type="domain" description="L,D-TPase catalytic" evidence="8">
    <location>
        <begin position="1"/>
        <end position="60"/>
    </location>
</feature>
<keyword evidence="9" id="KW-0449">Lipoprotein</keyword>
<evidence type="ECO:0000256" key="3">
    <source>
        <dbReference type="ARBA" id="ARBA00022679"/>
    </source>
</evidence>
<comment type="caution">
    <text evidence="7">Lacks conserved residue(s) required for the propagation of feature annotation.</text>
</comment>
<dbReference type="RefSeq" id="WP_077546355.1">
    <property type="nucleotide sequence ID" value="NZ_JACHEJ010000001.1"/>
</dbReference>
<dbReference type="PROSITE" id="PS52029">
    <property type="entry name" value="LD_TPASE"/>
    <property type="match status" value="1"/>
</dbReference>
<evidence type="ECO:0000256" key="4">
    <source>
        <dbReference type="ARBA" id="ARBA00022960"/>
    </source>
</evidence>
<keyword evidence="5 7" id="KW-0573">Peptidoglycan synthesis</keyword>
<dbReference type="Gene3D" id="2.40.440.10">
    <property type="entry name" value="L,D-transpeptidase catalytic domain-like"/>
    <property type="match status" value="1"/>
</dbReference>
<keyword evidence="6 7" id="KW-0961">Cell wall biogenesis/degradation</keyword>
<dbReference type="GO" id="GO:0009252">
    <property type="term" value="P:peptidoglycan biosynthetic process"/>
    <property type="evidence" value="ECO:0007669"/>
    <property type="project" value="UniProtKB-UniPathway"/>
</dbReference>
<evidence type="ECO:0000259" key="8">
    <source>
        <dbReference type="PROSITE" id="PS52029"/>
    </source>
</evidence>
<comment type="caution">
    <text evidence="9">The sequence shown here is derived from an EMBL/GenBank/DDBJ whole genome shotgun (WGS) entry which is preliminary data.</text>
</comment>
<dbReference type="GO" id="GO:0008360">
    <property type="term" value="P:regulation of cell shape"/>
    <property type="evidence" value="ECO:0007669"/>
    <property type="project" value="UniProtKB-UniRule"/>
</dbReference>
<dbReference type="Proteomes" id="UP000535501">
    <property type="component" value="Unassembled WGS sequence"/>
</dbReference>
<keyword evidence="10" id="KW-1185">Reference proteome</keyword>
<dbReference type="EMBL" id="JACHEJ010000001">
    <property type="protein sequence ID" value="MBB6178947.1"/>
    <property type="molecule type" value="Genomic_DNA"/>
</dbReference>
<dbReference type="CDD" id="cd16913">
    <property type="entry name" value="YkuD_like"/>
    <property type="match status" value="1"/>
</dbReference>
<accession>A0A7W9YV15</accession>
<evidence type="ECO:0000256" key="5">
    <source>
        <dbReference type="ARBA" id="ARBA00022984"/>
    </source>
</evidence>
<keyword evidence="3" id="KW-0808">Transferase</keyword>
<evidence type="ECO:0000256" key="7">
    <source>
        <dbReference type="PROSITE-ProRule" id="PRU01373"/>
    </source>
</evidence>
<gene>
    <name evidence="9" type="ORF">HNQ75_000890</name>
</gene>
<evidence type="ECO:0000256" key="1">
    <source>
        <dbReference type="ARBA" id="ARBA00004752"/>
    </source>
</evidence>
<dbReference type="AlphaFoldDB" id="A0A7W9YV15"/>
<name>A0A7W9YV15_9HYPH</name>
<dbReference type="InterPro" id="IPR005490">
    <property type="entry name" value="LD_TPept_cat_dom"/>
</dbReference>
<dbReference type="GO" id="GO:0016740">
    <property type="term" value="F:transferase activity"/>
    <property type="evidence" value="ECO:0007669"/>
    <property type="project" value="UniProtKB-KW"/>
</dbReference>
<dbReference type="SUPFAM" id="SSF141523">
    <property type="entry name" value="L,D-transpeptidase catalytic domain-like"/>
    <property type="match status" value="1"/>
</dbReference>
<evidence type="ECO:0000256" key="6">
    <source>
        <dbReference type="ARBA" id="ARBA00023316"/>
    </source>
</evidence>